<evidence type="ECO:0000256" key="7">
    <source>
        <dbReference type="ARBA" id="ARBA00023012"/>
    </source>
</evidence>
<dbReference type="GO" id="GO:0009927">
    <property type="term" value="F:histidine phosphotransfer kinase activity"/>
    <property type="evidence" value="ECO:0007669"/>
    <property type="project" value="TreeGrafter"/>
</dbReference>
<dbReference type="Gene3D" id="1.10.287.130">
    <property type="match status" value="1"/>
</dbReference>
<keyword evidence="4" id="KW-0597">Phosphoprotein</keyword>
<dbReference type="SMART" id="SM00387">
    <property type="entry name" value="HATPase_c"/>
    <property type="match status" value="1"/>
</dbReference>
<dbReference type="InterPro" id="IPR001789">
    <property type="entry name" value="Sig_transdc_resp-reg_receiver"/>
</dbReference>
<dbReference type="RefSeq" id="WP_154616629.1">
    <property type="nucleotide sequence ID" value="NZ_CP053660.1"/>
</dbReference>
<evidence type="ECO:0000256" key="1">
    <source>
        <dbReference type="ARBA" id="ARBA00000085"/>
    </source>
</evidence>
<dbReference type="Gene3D" id="3.30.565.10">
    <property type="entry name" value="Histidine kinase-like ATPase, C-terminal domain"/>
    <property type="match status" value="1"/>
</dbReference>
<evidence type="ECO:0000313" key="10">
    <source>
        <dbReference type="Proteomes" id="UP000433406"/>
    </source>
</evidence>
<dbReference type="PROSITE" id="PS50109">
    <property type="entry name" value="HIS_KIN"/>
    <property type="match status" value="1"/>
</dbReference>
<dbReference type="InterPro" id="IPR003661">
    <property type="entry name" value="HisK_dim/P_dom"/>
</dbReference>
<dbReference type="EMBL" id="WLCI01000018">
    <property type="protein sequence ID" value="MTB96854.1"/>
    <property type="molecule type" value="Genomic_DNA"/>
</dbReference>
<dbReference type="SUPFAM" id="SSF47384">
    <property type="entry name" value="Homodimeric domain of signal transducing histidine kinase"/>
    <property type="match status" value="1"/>
</dbReference>
<evidence type="ECO:0000256" key="2">
    <source>
        <dbReference type="ARBA" id="ARBA00004236"/>
    </source>
</evidence>
<keyword evidence="7" id="KW-0902">Two-component regulatory system</keyword>
<dbReference type="Pfam" id="PF02518">
    <property type="entry name" value="HATPase_c"/>
    <property type="match status" value="1"/>
</dbReference>
<dbReference type="CDD" id="cd00082">
    <property type="entry name" value="HisKA"/>
    <property type="match status" value="1"/>
</dbReference>
<evidence type="ECO:0000256" key="4">
    <source>
        <dbReference type="ARBA" id="ARBA00022553"/>
    </source>
</evidence>
<dbReference type="Proteomes" id="UP000433406">
    <property type="component" value="Unassembled WGS sequence"/>
</dbReference>
<dbReference type="PROSITE" id="PS50110">
    <property type="entry name" value="RESPONSE_REGULATORY"/>
    <property type="match status" value="1"/>
</dbReference>
<dbReference type="PANTHER" id="PTHR43047:SF72">
    <property type="entry name" value="OSMOSENSING HISTIDINE PROTEIN KINASE SLN1"/>
    <property type="match status" value="1"/>
</dbReference>
<dbReference type="InterPro" id="IPR011006">
    <property type="entry name" value="CheY-like_superfamily"/>
</dbReference>
<dbReference type="InterPro" id="IPR004358">
    <property type="entry name" value="Sig_transdc_His_kin-like_C"/>
</dbReference>
<dbReference type="SMART" id="SM00388">
    <property type="entry name" value="HisKA"/>
    <property type="match status" value="1"/>
</dbReference>
<dbReference type="SUPFAM" id="SSF55874">
    <property type="entry name" value="ATPase domain of HSP90 chaperone/DNA topoisomerase II/histidine kinase"/>
    <property type="match status" value="1"/>
</dbReference>
<accession>A0A6I3JF62</accession>
<dbReference type="SMART" id="SM00448">
    <property type="entry name" value="REC"/>
    <property type="match status" value="1"/>
</dbReference>
<keyword evidence="6" id="KW-0418">Kinase</keyword>
<evidence type="ECO:0000256" key="6">
    <source>
        <dbReference type="ARBA" id="ARBA00022777"/>
    </source>
</evidence>
<dbReference type="InterPro" id="IPR003594">
    <property type="entry name" value="HATPase_dom"/>
</dbReference>
<dbReference type="AlphaFoldDB" id="A0A6I3JF62"/>
<organism evidence="9 10">
    <name type="scientific">Nocardioides marmotae</name>
    <dbReference type="NCBI Taxonomy" id="2663857"/>
    <lineage>
        <taxon>Bacteria</taxon>
        <taxon>Bacillati</taxon>
        <taxon>Actinomycetota</taxon>
        <taxon>Actinomycetes</taxon>
        <taxon>Propionibacteriales</taxon>
        <taxon>Nocardioidaceae</taxon>
        <taxon>Nocardioides</taxon>
    </lineage>
</organism>
<reference evidence="9 10" key="1">
    <citation type="submission" date="2019-10" db="EMBL/GenBank/DDBJ databases">
        <title>Nocardioides novel species isolated from the excrement of Marmot.</title>
        <authorList>
            <person name="Zhang G."/>
        </authorList>
    </citation>
    <scope>NUCLEOTIDE SEQUENCE [LARGE SCALE GENOMIC DNA]</scope>
    <source>
        <strain evidence="10">zg-579</strain>
    </source>
</reference>
<dbReference type="GO" id="GO:0000155">
    <property type="term" value="F:phosphorelay sensor kinase activity"/>
    <property type="evidence" value="ECO:0007669"/>
    <property type="project" value="InterPro"/>
</dbReference>
<keyword evidence="10" id="KW-1185">Reference proteome</keyword>
<sequence length="502" mass="53329">MSTAPRIEPSRVVIIDDTADLRELLRMALDRGGFEVVAEAGDGRAGIEAVRETRPDVVLLDLSMPVMDGLEALPSIRRLAPQARIVVLSGFGATQMSARAMAAGADGYVQKGASLTSILDYVRAVTAGGPVRAPRPLSVVPEPPSTAPEEPDQMTDDAGDTLTVEEETSPRPTVHAPDTSEPTQPPIGAHVSSWEALGMAPYGVLELADEPLFRVVYANTVAQRLLVERCAPGTPLSLVAPQLAGPVAFHRLDGDASFEIVLPGGAARATLRRTGWSVLVYLDSASDDVGLLRRAIATTAHEIRGPVAVICGIAETIGWAGADLDAEQRDRLMTSVARQARMLDSITADLLTAAQIQRGTLRIDLQTVDPRSAIESVVADRYDVTLRVEDERLVRADPLRFEQMLTNLLGNAQKYGAAPYTVHVRPDGDLVSIDVVDAGEGVPEEFRASLFGEFSRAHGTVATGTGLGLYVVRTLAEAQSGRASYAPGPYGGSVFTISLRAC</sequence>
<feature type="region of interest" description="Disordered" evidence="8">
    <location>
        <begin position="133"/>
        <end position="186"/>
    </location>
</feature>
<evidence type="ECO:0000256" key="8">
    <source>
        <dbReference type="SAM" id="MobiDB-lite"/>
    </source>
</evidence>
<comment type="catalytic activity">
    <reaction evidence="1">
        <text>ATP + protein L-histidine = ADP + protein N-phospho-L-histidine.</text>
        <dbReference type="EC" id="2.7.13.3"/>
    </reaction>
</comment>
<dbReference type="EC" id="2.7.13.3" evidence="3"/>
<dbReference type="InterPro" id="IPR058245">
    <property type="entry name" value="NreC/VraR/RcsB-like_REC"/>
</dbReference>
<keyword evidence="5" id="KW-0808">Transferase</keyword>
<dbReference type="Gene3D" id="3.40.50.2300">
    <property type="match status" value="1"/>
</dbReference>
<proteinExistence type="predicted"/>
<evidence type="ECO:0000256" key="5">
    <source>
        <dbReference type="ARBA" id="ARBA00022679"/>
    </source>
</evidence>
<dbReference type="CDD" id="cd17535">
    <property type="entry name" value="REC_NarL-like"/>
    <property type="match status" value="1"/>
</dbReference>
<dbReference type="InterPro" id="IPR036890">
    <property type="entry name" value="HATPase_C_sf"/>
</dbReference>
<dbReference type="PANTHER" id="PTHR43047">
    <property type="entry name" value="TWO-COMPONENT HISTIDINE PROTEIN KINASE"/>
    <property type="match status" value="1"/>
</dbReference>
<comment type="caution">
    <text evidence="9">The sequence shown here is derived from an EMBL/GenBank/DDBJ whole genome shotgun (WGS) entry which is preliminary data.</text>
</comment>
<name>A0A6I3JF62_9ACTN</name>
<dbReference type="Pfam" id="PF00072">
    <property type="entry name" value="Response_reg"/>
    <property type="match status" value="1"/>
</dbReference>
<dbReference type="PRINTS" id="PR00344">
    <property type="entry name" value="BCTRLSENSOR"/>
</dbReference>
<evidence type="ECO:0000313" key="9">
    <source>
        <dbReference type="EMBL" id="MTB96854.1"/>
    </source>
</evidence>
<comment type="subcellular location">
    <subcellularLocation>
        <location evidence="2">Cell membrane</location>
    </subcellularLocation>
</comment>
<protein>
    <recommendedName>
        <fullName evidence="3">histidine kinase</fullName>
        <ecNumber evidence="3">2.7.13.3</ecNumber>
    </recommendedName>
</protein>
<feature type="compositionally biased region" description="Acidic residues" evidence="8">
    <location>
        <begin position="149"/>
        <end position="167"/>
    </location>
</feature>
<gene>
    <name evidence="9" type="ORF">GGQ22_17395</name>
</gene>
<dbReference type="InterPro" id="IPR036097">
    <property type="entry name" value="HisK_dim/P_sf"/>
</dbReference>
<dbReference type="Pfam" id="PF00512">
    <property type="entry name" value="HisKA"/>
    <property type="match status" value="1"/>
</dbReference>
<dbReference type="InterPro" id="IPR005467">
    <property type="entry name" value="His_kinase_dom"/>
</dbReference>
<evidence type="ECO:0000256" key="3">
    <source>
        <dbReference type="ARBA" id="ARBA00012438"/>
    </source>
</evidence>
<dbReference type="GO" id="GO:0005886">
    <property type="term" value="C:plasma membrane"/>
    <property type="evidence" value="ECO:0007669"/>
    <property type="project" value="UniProtKB-SubCell"/>
</dbReference>
<dbReference type="SUPFAM" id="SSF52172">
    <property type="entry name" value="CheY-like"/>
    <property type="match status" value="1"/>
</dbReference>